<keyword evidence="1" id="KW-1133">Transmembrane helix</keyword>
<dbReference type="Proteomes" id="UP000244855">
    <property type="component" value="Unassembled WGS sequence"/>
</dbReference>
<evidence type="ECO:0000313" key="2">
    <source>
        <dbReference type="EMBL" id="PVI07797.1"/>
    </source>
</evidence>
<feature type="transmembrane region" description="Helical" evidence="1">
    <location>
        <begin position="42"/>
        <end position="62"/>
    </location>
</feature>
<sequence length="103" mass="11405">MGDTTGGRLHQPFFLVVTCTIHTYIYVLCVFVRAGAGAGARLLGGMISSEGYIVLAMLLHIVSPSPLLRHWICCMWYASGRMWAIVKVRAALLNRVLARARRT</sequence>
<evidence type="ECO:0000256" key="1">
    <source>
        <dbReference type="SAM" id="Phobius"/>
    </source>
</evidence>
<reference evidence="2 3" key="1">
    <citation type="journal article" date="2018" name="Sci. Rep.">
        <title>Comparative genomics provides insights into the lifestyle and reveals functional heterogeneity of dark septate endophytic fungi.</title>
        <authorList>
            <person name="Knapp D.G."/>
            <person name="Nemeth J.B."/>
            <person name="Barry K."/>
            <person name="Hainaut M."/>
            <person name="Henrissat B."/>
            <person name="Johnson J."/>
            <person name="Kuo A."/>
            <person name="Lim J.H.P."/>
            <person name="Lipzen A."/>
            <person name="Nolan M."/>
            <person name="Ohm R.A."/>
            <person name="Tamas L."/>
            <person name="Grigoriev I.V."/>
            <person name="Spatafora J.W."/>
            <person name="Nagy L.G."/>
            <person name="Kovacs G.M."/>
        </authorList>
    </citation>
    <scope>NUCLEOTIDE SEQUENCE [LARGE SCALE GENOMIC DNA]</scope>
    <source>
        <strain evidence="2 3">DSE2036</strain>
    </source>
</reference>
<keyword evidence="1" id="KW-0472">Membrane</keyword>
<protein>
    <submittedName>
        <fullName evidence="2">Uncharacterized protein</fullName>
    </submittedName>
</protein>
<keyword evidence="1" id="KW-0812">Transmembrane</keyword>
<keyword evidence="3" id="KW-1185">Reference proteome</keyword>
<dbReference type="EMBL" id="KZ805302">
    <property type="protein sequence ID" value="PVI07797.1"/>
    <property type="molecule type" value="Genomic_DNA"/>
</dbReference>
<name>A0A2V1EB84_9PLEO</name>
<feature type="transmembrane region" description="Helical" evidence="1">
    <location>
        <begin position="12"/>
        <end position="35"/>
    </location>
</feature>
<organism evidence="2 3">
    <name type="scientific">Periconia macrospinosa</name>
    <dbReference type="NCBI Taxonomy" id="97972"/>
    <lineage>
        <taxon>Eukaryota</taxon>
        <taxon>Fungi</taxon>
        <taxon>Dikarya</taxon>
        <taxon>Ascomycota</taxon>
        <taxon>Pezizomycotina</taxon>
        <taxon>Dothideomycetes</taxon>
        <taxon>Pleosporomycetidae</taxon>
        <taxon>Pleosporales</taxon>
        <taxon>Massarineae</taxon>
        <taxon>Periconiaceae</taxon>
        <taxon>Periconia</taxon>
    </lineage>
</organism>
<gene>
    <name evidence="2" type="ORF">DM02DRAFT_232942</name>
</gene>
<evidence type="ECO:0000313" key="3">
    <source>
        <dbReference type="Proteomes" id="UP000244855"/>
    </source>
</evidence>
<dbReference type="AlphaFoldDB" id="A0A2V1EB84"/>
<accession>A0A2V1EB84</accession>
<proteinExistence type="predicted"/>